<sequence length="85" mass="9208">MENLHLERQVWLKKATPNANGGVRINTAMRSGGNSKQSLVEVGTTMRETVDDIECDNGLRNSAGGEAIAVEEFDRAMGGQAETSW</sequence>
<dbReference type="AlphaFoldDB" id="A0A9D4A918"/>
<dbReference type="Proteomes" id="UP000828251">
    <property type="component" value="Unassembled WGS sequence"/>
</dbReference>
<protein>
    <submittedName>
        <fullName evidence="1">Uncharacterized protein</fullName>
    </submittedName>
</protein>
<evidence type="ECO:0000313" key="1">
    <source>
        <dbReference type="EMBL" id="KAH1097234.1"/>
    </source>
</evidence>
<reference evidence="1 2" key="1">
    <citation type="journal article" date="2021" name="Plant Biotechnol. J.">
        <title>Multi-omics assisted identification of the key and species-specific regulatory components of drought-tolerant mechanisms in Gossypium stocksii.</title>
        <authorList>
            <person name="Yu D."/>
            <person name="Ke L."/>
            <person name="Zhang D."/>
            <person name="Wu Y."/>
            <person name="Sun Y."/>
            <person name="Mei J."/>
            <person name="Sun J."/>
            <person name="Sun Y."/>
        </authorList>
    </citation>
    <scope>NUCLEOTIDE SEQUENCE [LARGE SCALE GENOMIC DNA]</scope>
    <source>
        <strain evidence="2">cv. E1</strain>
        <tissue evidence="1">Leaf</tissue>
    </source>
</reference>
<comment type="caution">
    <text evidence="1">The sequence shown here is derived from an EMBL/GenBank/DDBJ whole genome shotgun (WGS) entry which is preliminary data.</text>
</comment>
<dbReference type="EMBL" id="JAIQCV010000005">
    <property type="protein sequence ID" value="KAH1097234.1"/>
    <property type="molecule type" value="Genomic_DNA"/>
</dbReference>
<organism evidence="1 2">
    <name type="scientific">Gossypium stocksii</name>
    <dbReference type="NCBI Taxonomy" id="47602"/>
    <lineage>
        <taxon>Eukaryota</taxon>
        <taxon>Viridiplantae</taxon>
        <taxon>Streptophyta</taxon>
        <taxon>Embryophyta</taxon>
        <taxon>Tracheophyta</taxon>
        <taxon>Spermatophyta</taxon>
        <taxon>Magnoliopsida</taxon>
        <taxon>eudicotyledons</taxon>
        <taxon>Gunneridae</taxon>
        <taxon>Pentapetalae</taxon>
        <taxon>rosids</taxon>
        <taxon>malvids</taxon>
        <taxon>Malvales</taxon>
        <taxon>Malvaceae</taxon>
        <taxon>Malvoideae</taxon>
        <taxon>Gossypium</taxon>
    </lineage>
</organism>
<evidence type="ECO:0000313" key="2">
    <source>
        <dbReference type="Proteomes" id="UP000828251"/>
    </source>
</evidence>
<accession>A0A9D4A918</accession>
<keyword evidence="2" id="KW-1185">Reference proteome</keyword>
<proteinExistence type="predicted"/>
<name>A0A9D4A918_9ROSI</name>
<gene>
    <name evidence="1" type="ORF">J1N35_014155</name>
</gene>